<dbReference type="EMBL" id="CAFAAM010000097">
    <property type="protein sequence ID" value="CAB4805356.1"/>
    <property type="molecule type" value="Genomic_DNA"/>
</dbReference>
<dbReference type="InterPro" id="IPR020103">
    <property type="entry name" value="PsdUridine_synth_cat_dom_sf"/>
</dbReference>
<evidence type="ECO:0000313" key="8">
    <source>
        <dbReference type="EMBL" id="CAB4786822.1"/>
    </source>
</evidence>
<sequence>MNVISTDPLWSVGSRLDTDSPAEDGSGCDSEPHAERAAIDIPAPAAGFTRLRMTIAYDGSKFRGMAENEGVITVAGTIRAELERCVEHPIVLSVAGRTDAGVHAWGQVISFDVDTDLVGSGKGSPARLARAINQQSVPAIVVRDAELAAADFDARFSAVTRSYRYTIVNRPVPDPFLAATSWWVPQDLDLHSLQLGCDALYGLHNFSSFCRRPKPNPVTGFEPSLMRRVHDASWHEVGDGILRFDITASSYCHQMVRSIVGTLIEMGRGTRRPGEMAGIIRAQDRSVAGGVAPPQGLCLWEVGY</sequence>
<keyword evidence="2" id="KW-0819">tRNA processing</keyword>
<dbReference type="EMBL" id="CAEZTY010000044">
    <property type="protein sequence ID" value="CAB4588654.1"/>
    <property type="molecule type" value="Genomic_DNA"/>
</dbReference>
<comment type="similarity">
    <text evidence="1">Belongs to the tRNA pseudouridine synthase TruA family.</text>
</comment>
<evidence type="ECO:0000256" key="1">
    <source>
        <dbReference type="ARBA" id="ARBA00009375"/>
    </source>
</evidence>
<dbReference type="CDD" id="cd02570">
    <property type="entry name" value="PseudoU_synth_EcTruA"/>
    <property type="match status" value="1"/>
</dbReference>
<dbReference type="HAMAP" id="MF_00171">
    <property type="entry name" value="TruA"/>
    <property type="match status" value="1"/>
</dbReference>
<evidence type="ECO:0000256" key="4">
    <source>
        <dbReference type="SAM" id="MobiDB-lite"/>
    </source>
</evidence>
<evidence type="ECO:0000313" key="10">
    <source>
        <dbReference type="EMBL" id="CAB4950446.1"/>
    </source>
</evidence>
<dbReference type="InterPro" id="IPR020097">
    <property type="entry name" value="PsdUridine_synth_TruA_a/b_dom"/>
</dbReference>
<keyword evidence="3" id="KW-0413">Isomerase</keyword>
<dbReference type="PIRSF" id="PIRSF001430">
    <property type="entry name" value="tRNA_psdUrid_synth"/>
    <property type="match status" value="1"/>
</dbReference>
<dbReference type="GO" id="GO:0003723">
    <property type="term" value="F:RNA binding"/>
    <property type="evidence" value="ECO:0007669"/>
    <property type="project" value="InterPro"/>
</dbReference>
<evidence type="ECO:0000313" key="9">
    <source>
        <dbReference type="EMBL" id="CAB4805356.1"/>
    </source>
</evidence>
<dbReference type="InterPro" id="IPR020095">
    <property type="entry name" value="PsdUridine_synth_TruA_C"/>
</dbReference>
<evidence type="ECO:0000313" key="7">
    <source>
        <dbReference type="EMBL" id="CAB4701958.1"/>
    </source>
</evidence>
<dbReference type="EMBL" id="CAEZXY010000017">
    <property type="protein sequence ID" value="CAB4701958.1"/>
    <property type="molecule type" value="Genomic_DNA"/>
</dbReference>
<dbReference type="GO" id="GO:0031119">
    <property type="term" value="P:tRNA pseudouridine synthesis"/>
    <property type="evidence" value="ECO:0007669"/>
    <property type="project" value="TreeGrafter"/>
</dbReference>
<dbReference type="AlphaFoldDB" id="A0A6J6YDS5"/>
<feature type="region of interest" description="Disordered" evidence="4">
    <location>
        <begin position="13"/>
        <end position="33"/>
    </location>
</feature>
<dbReference type="InterPro" id="IPR001406">
    <property type="entry name" value="PsdUridine_synth_TruA"/>
</dbReference>
<dbReference type="EMBL" id="CAFBOK010000040">
    <property type="protein sequence ID" value="CAB4977241.1"/>
    <property type="molecule type" value="Genomic_DNA"/>
</dbReference>
<evidence type="ECO:0000259" key="5">
    <source>
        <dbReference type="Pfam" id="PF01416"/>
    </source>
</evidence>
<dbReference type="SUPFAM" id="SSF55120">
    <property type="entry name" value="Pseudouridine synthase"/>
    <property type="match status" value="1"/>
</dbReference>
<evidence type="ECO:0000313" key="11">
    <source>
        <dbReference type="EMBL" id="CAB4977241.1"/>
    </source>
</evidence>
<evidence type="ECO:0000256" key="2">
    <source>
        <dbReference type="ARBA" id="ARBA00022694"/>
    </source>
</evidence>
<feature type="domain" description="Pseudouridine synthase I TruA alpha/beta" evidence="5">
    <location>
        <begin position="199"/>
        <end position="304"/>
    </location>
</feature>
<dbReference type="Pfam" id="PF01416">
    <property type="entry name" value="PseudoU_synth_1"/>
    <property type="match status" value="2"/>
</dbReference>
<name>A0A6J6YDS5_9ZZZZ</name>
<organism evidence="9">
    <name type="scientific">freshwater metagenome</name>
    <dbReference type="NCBI Taxonomy" id="449393"/>
    <lineage>
        <taxon>unclassified sequences</taxon>
        <taxon>metagenomes</taxon>
        <taxon>ecological metagenomes</taxon>
    </lineage>
</organism>
<dbReference type="InterPro" id="IPR020094">
    <property type="entry name" value="TruA/RsuA/RluB/E/F_N"/>
</dbReference>
<evidence type="ECO:0000313" key="6">
    <source>
        <dbReference type="EMBL" id="CAB4588654.1"/>
    </source>
</evidence>
<dbReference type="EMBL" id="CAFAAD010000023">
    <property type="protein sequence ID" value="CAB4786822.1"/>
    <property type="molecule type" value="Genomic_DNA"/>
</dbReference>
<reference evidence="9" key="1">
    <citation type="submission" date="2020-05" db="EMBL/GenBank/DDBJ databases">
        <authorList>
            <person name="Chiriac C."/>
            <person name="Salcher M."/>
            <person name="Ghai R."/>
            <person name="Kavagutti S V."/>
        </authorList>
    </citation>
    <scope>NUCLEOTIDE SEQUENCE</scope>
</reference>
<dbReference type="EMBL" id="CAFBNJ010000033">
    <property type="protein sequence ID" value="CAB4950446.1"/>
    <property type="molecule type" value="Genomic_DNA"/>
</dbReference>
<protein>
    <submittedName>
        <fullName evidence="9">Unannotated protein</fullName>
    </submittedName>
</protein>
<dbReference type="Gene3D" id="3.30.70.660">
    <property type="entry name" value="Pseudouridine synthase I, catalytic domain, C-terminal subdomain"/>
    <property type="match status" value="1"/>
</dbReference>
<dbReference type="Gene3D" id="3.30.70.580">
    <property type="entry name" value="Pseudouridine synthase I, catalytic domain, N-terminal subdomain"/>
    <property type="match status" value="1"/>
</dbReference>
<evidence type="ECO:0000256" key="3">
    <source>
        <dbReference type="ARBA" id="ARBA00023235"/>
    </source>
</evidence>
<dbReference type="GO" id="GO:0009982">
    <property type="term" value="F:pseudouridine synthase activity"/>
    <property type="evidence" value="ECO:0007669"/>
    <property type="project" value="InterPro"/>
</dbReference>
<proteinExistence type="inferred from homology"/>
<dbReference type="PANTHER" id="PTHR11142">
    <property type="entry name" value="PSEUDOURIDYLATE SYNTHASE"/>
    <property type="match status" value="1"/>
</dbReference>
<dbReference type="PANTHER" id="PTHR11142:SF0">
    <property type="entry name" value="TRNA PSEUDOURIDINE SYNTHASE-LIKE 1"/>
    <property type="match status" value="1"/>
</dbReference>
<gene>
    <name evidence="6" type="ORF">UFOPK1762_01193</name>
    <name evidence="7" type="ORF">UFOPK2624_00597</name>
    <name evidence="8" type="ORF">UFOPK2969_00465</name>
    <name evidence="9" type="ORF">UFOPK3010_00835</name>
    <name evidence="10" type="ORF">UFOPK3785_00798</name>
    <name evidence="11" type="ORF">UFOPK3927_00494</name>
</gene>
<accession>A0A6J6YDS5</accession>
<dbReference type="NCBIfam" id="TIGR00071">
    <property type="entry name" value="hisT_truA"/>
    <property type="match status" value="1"/>
</dbReference>
<feature type="domain" description="Pseudouridine synthase I TruA alpha/beta" evidence="5">
    <location>
        <begin position="55"/>
        <end position="156"/>
    </location>
</feature>